<reference evidence="1 2" key="1">
    <citation type="submission" date="2014-04" db="EMBL/GenBank/DDBJ databases">
        <authorList>
            <consortium name="DOE Joint Genome Institute"/>
            <person name="Kuo A."/>
            <person name="Kohler A."/>
            <person name="Costa M.D."/>
            <person name="Nagy L.G."/>
            <person name="Floudas D."/>
            <person name="Copeland A."/>
            <person name="Barry K.W."/>
            <person name="Cichocki N."/>
            <person name="Veneault-Fourrey C."/>
            <person name="LaButti K."/>
            <person name="Lindquist E.A."/>
            <person name="Lipzen A."/>
            <person name="Lundell T."/>
            <person name="Morin E."/>
            <person name="Murat C."/>
            <person name="Sun H."/>
            <person name="Tunlid A."/>
            <person name="Henrissat B."/>
            <person name="Grigoriev I.V."/>
            <person name="Hibbett D.S."/>
            <person name="Martin F."/>
            <person name="Nordberg H.P."/>
            <person name="Cantor M.N."/>
            <person name="Hua S.X."/>
        </authorList>
    </citation>
    <scope>NUCLEOTIDE SEQUENCE [LARGE SCALE GENOMIC DNA]</scope>
    <source>
        <strain evidence="1 2">Marx 270</strain>
    </source>
</reference>
<dbReference type="EMBL" id="KN831967">
    <property type="protein sequence ID" value="KIO05300.1"/>
    <property type="molecule type" value="Genomic_DNA"/>
</dbReference>
<feature type="non-terminal residue" evidence="1">
    <location>
        <position position="100"/>
    </location>
</feature>
<dbReference type="OrthoDB" id="10368852at2759"/>
<evidence type="ECO:0000313" key="1">
    <source>
        <dbReference type="EMBL" id="KIO05300.1"/>
    </source>
</evidence>
<reference evidence="2" key="2">
    <citation type="submission" date="2015-01" db="EMBL/GenBank/DDBJ databases">
        <title>Evolutionary Origins and Diversification of the Mycorrhizal Mutualists.</title>
        <authorList>
            <consortium name="DOE Joint Genome Institute"/>
            <consortium name="Mycorrhizal Genomics Consortium"/>
            <person name="Kohler A."/>
            <person name="Kuo A."/>
            <person name="Nagy L.G."/>
            <person name="Floudas D."/>
            <person name="Copeland A."/>
            <person name="Barry K.W."/>
            <person name="Cichocki N."/>
            <person name="Veneault-Fourrey C."/>
            <person name="LaButti K."/>
            <person name="Lindquist E.A."/>
            <person name="Lipzen A."/>
            <person name="Lundell T."/>
            <person name="Morin E."/>
            <person name="Murat C."/>
            <person name="Riley R."/>
            <person name="Ohm R."/>
            <person name="Sun H."/>
            <person name="Tunlid A."/>
            <person name="Henrissat B."/>
            <person name="Grigoriev I.V."/>
            <person name="Hibbett D.S."/>
            <person name="Martin F."/>
        </authorList>
    </citation>
    <scope>NUCLEOTIDE SEQUENCE [LARGE SCALE GENOMIC DNA]</scope>
    <source>
        <strain evidence="2">Marx 270</strain>
    </source>
</reference>
<organism evidence="1 2">
    <name type="scientific">Pisolithus tinctorius Marx 270</name>
    <dbReference type="NCBI Taxonomy" id="870435"/>
    <lineage>
        <taxon>Eukaryota</taxon>
        <taxon>Fungi</taxon>
        <taxon>Dikarya</taxon>
        <taxon>Basidiomycota</taxon>
        <taxon>Agaricomycotina</taxon>
        <taxon>Agaricomycetes</taxon>
        <taxon>Agaricomycetidae</taxon>
        <taxon>Boletales</taxon>
        <taxon>Sclerodermatineae</taxon>
        <taxon>Pisolithaceae</taxon>
        <taxon>Pisolithus</taxon>
    </lineage>
</organism>
<keyword evidence="2" id="KW-1185">Reference proteome</keyword>
<accession>A0A0C3NWS0</accession>
<proteinExistence type="predicted"/>
<evidence type="ECO:0000313" key="2">
    <source>
        <dbReference type="Proteomes" id="UP000054217"/>
    </source>
</evidence>
<protein>
    <submittedName>
        <fullName evidence="1">Uncharacterized protein</fullName>
    </submittedName>
</protein>
<dbReference type="AlphaFoldDB" id="A0A0C3NWS0"/>
<dbReference type="HOGENOM" id="CLU_2312880_0_0_1"/>
<dbReference type="Proteomes" id="UP000054217">
    <property type="component" value="Unassembled WGS sequence"/>
</dbReference>
<name>A0A0C3NWS0_PISTI</name>
<gene>
    <name evidence="1" type="ORF">M404DRAFT_999904</name>
</gene>
<dbReference type="InParanoid" id="A0A0C3NWS0"/>
<sequence length="100" mass="10713">MVHDCFGQFLRAFELARRTSSLPAAAVRRISCNAFSMAATSNCRLLKTSGISDAEVMCSNWHFVAGVVVCIASACNVLIGDRVHDHLKDCCFCLSGDVGG</sequence>